<dbReference type="Gene3D" id="1.25.10.10">
    <property type="entry name" value="Leucine-rich Repeat Variant"/>
    <property type="match status" value="2"/>
</dbReference>
<dbReference type="InterPro" id="IPR011989">
    <property type="entry name" value="ARM-like"/>
</dbReference>
<dbReference type="InterPro" id="IPR016024">
    <property type="entry name" value="ARM-type_fold"/>
</dbReference>
<evidence type="ECO:0000256" key="4">
    <source>
        <dbReference type="ARBA" id="ARBA00022737"/>
    </source>
</evidence>
<reference evidence="6" key="2">
    <citation type="submission" date="2020-07" db="EMBL/GenBank/DDBJ databases">
        <authorList>
            <person name="Vera ALvarez R."/>
            <person name="Arias-Moreno D.M."/>
            <person name="Jimenez-Jacinto V."/>
            <person name="Jimenez-Bremont J.F."/>
            <person name="Swaminathan K."/>
            <person name="Moose S.P."/>
            <person name="Guerrero-Gonzalez M.L."/>
            <person name="Marino-Ramirez L."/>
            <person name="Landsman D."/>
            <person name="Rodriguez-Kessler M."/>
            <person name="Delgado-Sanchez P."/>
        </authorList>
    </citation>
    <scope>NUCLEOTIDE SEQUENCE</scope>
    <source>
        <tissue evidence="6">Cladode</tissue>
    </source>
</reference>
<dbReference type="InterPro" id="IPR040122">
    <property type="entry name" value="Importin_beta"/>
</dbReference>
<proteinExistence type="predicted"/>
<evidence type="ECO:0000256" key="2">
    <source>
        <dbReference type="ARBA" id="ARBA00022448"/>
    </source>
</evidence>
<dbReference type="GO" id="GO:0006606">
    <property type="term" value="P:protein import into nucleus"/>
    <property type="evidence" value="ECO:0007669"/>
    <property type="project" value="InterPro"/>
</dbReference>
<evidence type="ECO:0000256" key="1">
    <source>
        <dbReference type="ARBA" id="ARBA00004496"/>
    </source>
</evidence>
<dbReference type="SUPFAM" id="SSF48371">
    <property type="entry name" value="ARM repeat"/>
    <property type="match status" value="1"/>
</dbReference>
<evidence type="ECO:0000256" key="5">
    <source>
        <dbReference type="ARBA" id="ARBA00022927"/>
    </source>
</evidence>
<accession>A0A7C9DG68</accession>
<reference evidence="6" key="1">
    <citation type="journal article" date="2013" name="J. Plant Res.">
        <title>Effect of fungi and light on seed germination of three Opuntia species from semiarid lands of central Mexico.</title>
        <authorList>
            <person name="Delgado-Sanchez P."/>
            <person name="Jimenez-Bremont J.F."/>
            <person name="Guerrero-Gonzalez Mde L."/>
            <person name="Flores J."/>
        </authorList>
    </citation>
    <scope>NUCLEOTIDE SEQUENCE</scope>
    <source>
        <tissue evidence="6">Cladode</tissue>
    </source>
</reference>
<keyword evidence="2" id="KW-0813">Transport</keyword>
<keyword evidence="4" id="KW-0677">Repeat</keyword>
<keyword evidence="3" id="KW-0963">Cytoplasm</keyword>
<name>A0A7C9DG68_OPUST</name>
<dbReference type="EMBL" id="GISG01114593">
    <property type="protein sequence ID" value="MBA4639663.1"/>
    <property type="molecule type" value="Transcribed_RNA"/>
</dbReference>
<dbReference type="GO" id="GO:0005737">
    <property type="term" value="C:cytoplasm"/>
    <property type="evidence" value="ECO:0007669"/>
    <property type="project" value="UniProtKB-SubCell"/>
</dbReference>
<comment type="subcellular location">
    <subcellularLocation>
        <location evidence="1">Cytoplasm</location>
    </subcellularLocation>
</comment>
<organism evidence="6">
    <name type="scientific">Opuntia streptacantha</name>
    <name type="common">Prickly pear cactus</name>
    <name type="synonym">Opuntia cardona</name>
    <dbReference type="NCBI Taxonomy" id="393608"/>
    <lineage>
        <taxon>Eukaryota</taxon>
        <taxon>Viridiplantae</taxon>
        <taxon>Streptophyta</taxon>
        <taxon>Embryophyta</taxon>
        <taxon>Tracheophyta</taxon>
        <taxon>Spermatophyta</taxon>
        <taxon>Magnoliopsida</taxon>
        <taxon>eudicotyledons</taxon>
        <taxon>Gunneridae</taxon>
        <taxon>Pentapetalae</taxon>
        <taxon>Caryophyllales</taxon>
        <taxon>Cactineae</taxon>
        <taxon>Cactaceae</taxon>
        <taxon>Opuntioideae</taxon>
        <taxon>Opuntia</taxon>
    </lineage>
</organism>
<protein>
    <submittedName>
        <fullName evidence="6">Uncharacterized protein</fullName>
    </submittedName>
</protein>
<sequence>MNESINPLPLISSVSLSLFSLSATWLKFMYQMVSEPHLPRPEGCSVFRQQSSKLGDLASQCPAPMSHEDEVLKQMQQAIRGLYEQAIKNLESINDRLAIHREAQERSFAEMKELIIGMSVHLTQLGFRAGDSGNHGEGGAIQYGFGSANSPVMDAFQVLDESPKPNTYIKSNEGAGKGQANKEEISKDAQMENENPQTHMLADTEDEDAGEMSNYSVAQECLDRLAISLGGTTIVPVSSELLPAYLAALERQKHHAALICLAQIAEGCSKAHAASAVLNFIGNCTPEILTPYLDGIVSKLLVLLQNGKQMVQEGVTEMKVAAEILAAVVRLMFDLGGEFSAIAAESLKLEVKLLKRGRQMIQNKCFIKHHVPCACQLVSGVLSVGPAGC</sequence>
<dbReference type="AlphaFoldDB" id="A0A7C9DG68"/>
<evidence type="ECO:0000313" key="6">
    <source>
        <dbReference type="EMBL" id="MBA4639663.1"/>
    </source>
</evidence>
<dbReference type="PANTHER" id="PTHR10527">
    <property type="entry name" value="IMPORTIN BETA"/>
    <property type="match status" value="1"/>
</dbReference>
<evidence type="ECO:0000256" key="3">
    <source>
        <dbReference type="ARBA" id="ARBA00022490"/>
    </source>
</evidence>
<keyword evidence="5" id="KW-0653">Protein transport</keyword>